<keyword evidence="4" id="KW-1185">Reference proteome</keyword>
<protein>
    <submittedName>
        <fullName evidence="3">DNA-binding protein YbaB</fullName>
    </submittedName>
</protein>
<accession>A0ABV2KE00</accession>
<keyword evidence="3" id="KW-0238">DNA-binding</keyword>
<evidence type="ECO:0000313" key="4">
    <source>
        <dbReference type="Proteomes" id="UP001549104"/>
    </source>
</evidence>
<reference evidence="3 4" key="1">
    <citation type="submission" date="2024-06" db="EMBL/GenBank/DDBJ databases">
        <title>Sorghum-associated microbial communities from plants grown in Nebraska, USA.</title>
        <authorList>
            <person name="Schachtman D."/>
        </authorList>
    </citation>
    <scope>NUCLEOTIDE SEQUENCE [LARGE SCALE GENOMIC DNA]</scope>
    <source>
        <strain evidence="3 4">1288</strain>
    </source>
</reference>
<evidence type="ECO:0000313" key="3">
    <source>
        <dbReference type="EMBL" id="MET3658324.1"/>
    </source>
</evidence>
<name>A0ABV2KE00_SPOPS</name>
<feature type="compositionally biased region" description="Low complexity" evidence="2">
    <location>
        <begin position="33"/>
        <end position="46"/>
    </location>
</feature>
<feature type="region of interest" description="Disordered" evidence="2">
    <location>
        <begin position="30"/>
        <end position="65"/>
    </location>
</feature>
<dbReference type="Proteomes" id="UP001549104">
    <property type="component" value="Unassembled WGS sequence"/>
</dbReference>
<gene>
    <name evidence="3" type="ORF">ABIC55_003441</name>
</gene>
<comment type="caution">
    <text evidence="3">The sequence shown here is derived from an EMBL/GenBank/DDBJ whole genome shotgun (WGS) entry which is preliminary data.</text>
</comment>
<feature type="coiled-coil region" evidence="1">
    <location>
        <begin position="2"/>
        <end position="29"/>
    </location>
</feature>
<keyword evidence="1" id="KW-0175">Coiled coil</keyword>
<organism evidence="3 4">
    <name type="scientific">Sporosarcina psychrophila</name>
    <name type="common">Bacillus psychrophilus</name>
    <dbReference type="NCBI Taxonomy" id="1476"/>
    <lineage>
        <taxon>Bacteria</taxon>
        <taxon>Bacillati</taxon>
        <taxon>Bacillota</taxon>
        <taxon>Bacilli</taxon>
        <taxon>Bacillales</taxon>
        <taxon>Caryophanaceae</taxon>
        <taxon>Sporosarcina</taxon>
    </lineage>
</organism>
<dbReference type="EMBL" id="JBEPME010000005">
    <property type="protein sequence ID" value="MET3658324.1"/>
    <property type="molecule type" value="Genomic_DNA"/>
</dbReference>
<dbReference type="GO" id="GO:0003677">
    <property type="term" value="F:DNA binding"/>
    <property type="evidence" value="ECO:0007669"/>
    <property type="project" value="UniProtKB-KW"/>
</dbReference>
<proteinExistence type="predicted"/>
<evidence type="ECO:0000256" key="2">
    <source>
        <dbReference type="SAM" id="MobiDB-lite"/>
    </source>
</evidence>
<sequence length="65" mass="7800">MMNKLKKVIDQTQKEMSQLNEEYEKMTIQNNAKSSHIKSSISSKSKVFNENKHRRSKHFDFIRNK</sequence>
<evidence type="ECO:0000256" key="1">
    <source>
        <dbReference type="SAM" id="Coils"/>
    </source>
</evidence>